<dbReference type="InterPro" id="IPR036428">
    <property type="entry name" value="PCD_sf"/>
</dbReference>
<protein>
    <recommendedName>
        <fullName evidence="4">Putative pterin-4-alpha-carbinolamine dehydratase</fullName>
        <shortName evidence="4">PHS</shortName>
        <ecNumber evidence="4">4.2.1.96</ecNumber>
    </recommendedName>
    <alternativeName>
        <fullName evidence="4">4-alpha-hydroxy-tetrahydropterin dehydratase</fullName>
    </alternativeName>
    <alternativeName>
        <fullName evidence="4">Pterin carbinolamine dehydratase</fullName>
        <shortName evidence="4">PCD</shortName>
    </alternativeName>
</protein>
<dbReference type="EC" id="4.2.1.96" evidence="4"/>
<comment type="catalytic activity">
    <reaction evidence="1 4">
        <text>(4aS,6R)-4a-hydroxy-L-erythro-5,6,7,8-tetrahydrobiopterin = (6R)-L-erythro-6,7-dihydrobiopterin + H2O</text>
        <dbReference type="Rhea" id="RHEA:11920"/>
        <dbReference type="ChEBI" id="CHEBI:15377"/>
        <dbReference type="ChEBI" id="CHEBI:15642"/>
        <dbReference type="ChEBI" id="CHEBI:43120"/>
        <dbReference type="EC" id="4.2.1.96"/>
    </reaction>
</comment>
<gene>
    <name evidence="5" type="ORF">HGB41_11965</name>
</gene>
<evidence type="ECO:0000256" key="4">
    <source>
        <dbReference type="HAMAP-Rule" id="MF_00434"/>
    </source>
</evidence>
<comment type="caution">
    <text evidence="5">The sequence shown here is derived from an EMBL/GenBank/DDBJ whole genome shotgun (WGS) entry which is preliminary data.</text>
</comment>
<dbReference type="EMBL" id="JABAIV010000003">
    <property type="protein sequence ID" value="NNG23709.1"/>
    <property type="molecule type" value="Genomic_DNA"/>
</dbReference>
<organism evidence="5 6">
    <name type="scientific">Telluria aromaticivorans</name>
    <dbReference type="NCBI Taxonomy" id="2725995"/>
    <lineage>
        <taxon>Bacteria</taxon>
        <taxon>Pseudomonadati</taxon>
        <taxon>Pseudomonadota</taxon>
        <taxon>Betaproteobacteria</taxon>
        <taxon>Burkholderiales</taxon>
        <taxon>Oxalobacteraceae</taxon>
        <taxon>Telluria group</taxon>
        <taxon>Telluria</taxon>
    </lineage>
</organism>
<name>A0A7Y2P031_9BURK</name>
<dbReference type="HAMAP" id="MF_00434">
    <property type="entry name" value="Pterin_4_alpha"/>
    <property type="match status" value="1"/>
</dbReference>
<keyword evidence="3 4" id="KW-0456">Lyase</keyword>
<dbReference type="GO" id="GO:0008124">
    <property type="term" value="F:4-alpha-hydroxytetrahydrobiopterin dehydratase activity"/>
    <property type="evidence" value="ECO:0007669"/>
    <property type="project" value="UniProtKB-UniRule"/>
</dbReference>
<dbReference type="PANTHER" id="PTHR12599:SF0">
    <property type="entry name" value="PTERIN-4-ALPHA-CARBINOLAMINE DEHYDRATASE"/>
    <property type="match status" value="1"/>
</dbReference>
<dbReference type="InterPro" id="IPR001533">
    <property type="entry name" value="Pterin_deHydtase"/>
</dbReference>
<dbReference type="NCBIfam" id="NF002017">
    <property type="entry name" value="PRK00823.1-2"/>
    <property type="match status" value="1"/>
</dbReference>
<dbReference type="GO" id="GO:0006729">
    <property type="term" value="P:tetrahydrobiopterin biosynthetic process"/>
    <property type="evidence" value="ECO:0007669"/>
    <property type="project" value="InterPro"/>
</dbReference>
<keyword evidence="6" id="KW-1185">Reference proteome</keyword>
<dbReference type="PANTHER" id="PTHR12599">
    <property type="entry name" value="PTERIN-4-ALPHA-CARBINOLAMINE DEHYDRATASE"/>
    <property type="match status" value="1"/>
</dbReference>
<accession>A0A7Y2P031</accession>
<proteinExistence type="inferred from homology"/>
<dbReference type="SUPFAM" id="SSF55248">
    <property type="entry name" value="PCD-like"/>
    <property type="match status" value="1"/>
</dbReference>
<evidence type="ECO:0000313" key="5">
    <source>
        <dbReference type="EMBL" id="NNG23709.1"/>
    </source>
</evidence>
<dbReference type="RefSeq" id="WP_171084510.1">
    <property type="nucleotide sequence ID" value="NZ_JABAIV010000003.1"/>
</dbReference>
<evidence type="ECO:0000256" key="3">
    <source>
        <dbReference type="ARBA" id="ARBA00023239"/>
    </source>
</evidence>
<evidence type="ECO:0000256" key="1">
    <source>
        <dbReference type="ARBA" id="ARBA00001554"/>
    </source>
</evidence>
<dbReference type="Gene3D" id="3.30.1360.20">
    <property type="entry name" value="Transcriptional coactivator/pterin dehydratase"/>
    <property type="match status" value="1"/>
</dbReference>
<sequence length="110" mass="11855">MKLLERHCTHGAPALDPDAIRALLAQVPGWQAAGGSIEREFTFADYRATIAFVNAVATMAETENHHPDMRVGYRRCTLVYTTHSAGGALSANDFICAAKAGMLYDRGMAA</sequence>
<dbReference type="Proteomes" id="UP000533905">
    <property type="component" value="Unassembled WGS sequence"/>
</dbReference>
<evidence type="ECO:0000313" key="6">
    <source>
        <dbReference type="Proteomes" id="UP000533905"/>
    </source>
</evidence>
<comment type="similarity">
    <text evidence="2 4">Belongs to the pterin-4-alpha-carbinolamine dehydratase family.</text>
</comment>
<dbReference type="Pfam" id="PF01329">
    <property type="entry name" value="Pterin_4a"/>
    <property type="match status" value="1"/>
</dbReference>
<reference evidence="5 6" key="1">
    <citation type="submission" date="2020-04" db="EMBL/GenBank/DDBJ databases">
        <title>Massilia sp. nov., a cold adapted bacteria isolated from Arctic soil.</title>
        <authorList>
            <person name="Son J."/>
            <person name="Ka J.-O."/>
        </authorList>
    </citation>
    <scope>NUCLEOTIDE SEQUENCE [LARGE SCALE GENOMIC DNA]</scope>
    <source>
        <strain evidence="5 6">ML15P13</strain>
    </source>
</reference>
<evidence type="ECO:0000256" key="2">
    <source>
        <dbReference type="ARBA" id="ARBA00006472"/>
    </source>
</evidence>
<dbReference type="AlphaFoldDB" id="A0A7Y2P031"/>